<evidence type="ECO:0000259" key="1">
    <source>
        <dbReference type="Pfam" id="PF07727"/>
    </source>
</evidence>
<reference evidence="2" key="1">
    <citation type="submission" date="2019-12" db="EMBL/GenBank/DDBJ databases">
        <authorList>
            <person name="Scholes J."/>
        </authorList>
    </citation>
    <scope>NUCLEOTIDE SEQUENCE</scope>
</reference>
<keyword evidence="3" id="KW-1185">Reference proteome</keyword>
<evidence type="ECO:0000313" key="2">
    <source>
        <dbReference type="EMBL" id="CAA0842723.1"/>
    </source>
</evidence>
<dbReference type="AlphaFoldDB" id="A0A9N7P3A4"/>
<comment type="caution">
    <text evidence="2">The sequence shown here is derived from an EMBL/GenBank/DDBJ whole genome shotgun (WGS) entry which is preliminary data.</text>
</comment>
<dbReference type="InterPro" id="IPR013103">
    <property type="entry name" value="RVT_2"/>
</dbReference>
<organism evidence="2 3">
    <name type="scientific">Striga hermonthica</name>
    <name type="common">Purple witchweed</name>
    <name type="synonym">Buchnera hermonthica</name>
    <dbReference type="NCBI Taxonomy" id="68872"/>
    <lineage>
        <taxon>Eukaryota</taxon>
        <taxon>Viridiplantae</taxon>
        <taxon>Streptophyta</taxon>
        <taxon>Embryophyta</taxon>
        <taxon>Tracheophyta</taxon>
        <taxon>Spermatophyta</taxon>
        <taxon>Magnoliopsida</taxon>
        <taxon>eudicotyledons</taxon>
        <taxon>Gunneridae</taxon>
        <taxon>Pentapetalae</taxon>
        <taxon>asterids</taxon>
        <taxon>lamiids</taxon>
        <taxon>Lamiales</taxon>
        <taxon>Orobanchaceae</taxon>
        <taxon>Buchnereae</taxon>
        <taxon>Striga</taxon>
    </lineage>
</organism>
<gene>
    <name evidence="2" type="ORF">SHERM_08579</name>
</gene>
<feature type="domain" description="Reverse transcriptase Ty1/copia-type" evidence="1">
    <location>
        <begin position="3"/>
        <end position="84"/>
    </location>
</feature>
<evidence type="ECO:0000313" key="3">
    <source>
        <dbReference type="Proteomes" id="UP001153555"/>
    </source>
</evidence>
<proteinExistence type="predicted"/>
<dbReference type="OrthoDB" id="128382at2759"/>
<dbReference type="Pfam" id="PF07727">
    <property type="entry name" value="RVT_2"/>
    <property type="match status" value="1"/>
</dbReference>
<protein>
    <submittedName>
        <fullName evidence="2">Uncharacterized mitochondrial protein AtMg00810</fullName>
    </submittedName>
</protein>
<dbReference type="EMBL" id="CACSLK010034598">
    <property type="protein sequence ID" value="CAA0842723.1"/>
    <property type="molecule type" value="Genomic_DNA"/>
</dbReference>
<name>A0A9N7P3A4_STRHE</name>
<sequence length="158" mass="18209">MTLLVLLYVDDMIITGDDEAEISKLKNELSTRFEMKNLGEAGCFLGLEIEKSDEGYFVSQRGYARELVQRFGMEESKVKATPMEPHLNEYGECVEKVYVHDRRSVGRPNKEFEFGRILFTNAEVPNMIMGNNEKVKLRVGGKPLWLKRYVAQAQRPKQ</sequence>
<dbReference type="Proteomes" id="UP001153555">
    <property type="component" value="Unassembled WGS sequence"/>
</dbReference>
<accession>A0A9N7P3A4</accession>